<reference evidence="7 8" key="1">
    <citation type="submission" date="2021-04" db="EMBL/GenBank/DDBJ databases">
        <authorList>
            <person name="Rodrigo-Torres L."/>
            <person name="Arahal R. D."/>
            <person name="Lucena T."/>
        </authorList>
    </citation>
    <scope>NUCLEOTIDE SEQUENCE [LARGE SCALE GENOMIC DNA]</scope>
    <source>
        <strain evidence="7 8">CECT 30171</strain>
    </source>
</reference>
<dbReference type="InterPro" id="IPR008947">
    <property type="entry name" value="PLipase_C/P1_nuclease_dom_sf"/>
</dbReference>
<dbReference type="InterPro" id="IPR003154">
    <property type="entry name" value="S1/P1nuclease"/>
</dbReference>
<evidence type="ECO:0000313" key="8">
    <source>
        <dbReference type="Proteomes" id="UP000680116"/>
    </source>
</evidence>
<evidence type="ECO:0008006" key="9">
    <source>
        <dbReference type="Google" id="ProtNLM"/>
    </source>
</evidence>
<dbReference type="PANTHER" id="PTHR33146">
    <property type="entry name" value="ENDONUCLEASE 4"/>
    <property type="match status" value="1"/>
</dbReference>
<keyword evidence="8" id="KW-1185">Reference proteome</keyword>
<keyword evidence="3" id="KW-0255">Endonuclease</keyword>
<dbReference type="RefSeq" id="WP_407074557.1">
    <property type="nucleotide sequence ID" value="NZ_OU015430.1"/>
</dbReference>
<dbReference type="PANTHER" id="PTHR33146:SF26">
    <property type="entry name" value="ENDONUCLEASE 4"/>
    <property type="match status" value="1"/>
</dbReference>
<keyword evidence="1" id="KW-0540">Nuclease</keyword>
<evidence type="ECO:0000256" key="1">
    <source>
        <dbReference type="ARBA" id="ARBA00022722"/>
    </source>
</evidence>
<dbReference type="Gene3D" id="1.10.575.10">
    <property type="entry name" value="P1 Nuclease"/>
    <property type="match status" value="1"/>
</dbReference>
<proteinExistence type="predicted"/>
<keyword evidence="6" id="KW-0325">Glycoprotein</keyword>
<gene>
    <name evidence="7" type="ORF">LYB30171_00621</name>
</gene>
<evidence type="ECO:0000256" key="4">
    <source>
        <dbReference type="ARBA" id="ARBA00022801"/>
    </source>
</evidence>
<dbReference type="Proteomes" id="UP000680116">
    <property type="component" value="Chromosome"/>
</dbReference>
<keyword evidence="4" id="KW-0378">Hydrolase</keyword>
<name>A0ABM8UDA1_9GAMM</name>
<dbReference type="Pfam" id="PF02265">
    <property type="entry name" value="S1-P1_nuclease"/>
    <property type="match status" value="1"/>
</dbReference>
<keyword evidence="2" id="KW-0479">Metal-binding</keyword>
<accession>A0ABM8UDA1</accession>
<dbReference type="SUPFAM" id="SSF48537">
    <property type="entry name" value="Phospholipase C/P1 nuclease"/>
    <property type="match status" value="1"/>
</dbReference>
<evidence type="ECO:0000256" key="6">
    <source>
        <dbReference type="ARBA" id="ARBA00023180"/>
    </source>
</evidence>
<organism evidence="7 8">
    <name type="scientific">Novilysobacter luteus</name>
    <dbReference type="NCBI Taxonomy" id="2822368"/>
    <lineage>
        <taxon>Bacteria</taxon>
        <taxon>Pseudomonadati</taxon>
        <taxon>Pseudomonadota</taxon>
        <taxon>Gammaproteobacteria</taxon>
        <taxon>Lysobacterales</taxon>
        <taxon>Lysobacteraceae</taxon>
        <taxon>Novilysobacter</taxon>
    </lineage>
</organism>
<keyword evidence="5" id="KW-1015">Disulfide bond</keyword>
<dbReference type="EMBL" id="OU015430">
    <property type="protein sequence ID" value="CAG4969927.1"/>
    <property type="molecule type" value="Genomic_DNA"/>
</dbReference>
<evidence type="ECO:0000256" key="5">
    <source>
        <dbReference type="ARBA" id="ARBA00023157"/>
    </source>
</evidence>
<evidence type="ECO:0000256" key="2">
    <source>
        <dbReference type="ARBA" id="ARBA00022723"/>
    </source>
</evidence>
<evidence type="ECO:0000313" key="7">
    <source>
        <dbReference type="EMBL" id="CAG4969927.1"/>
    </source>
</evidence>
<dbReference type="CDD" id="cd11010">
    <property type="entry name" value="S1-P1_nuclease"/>
    <property type="match status" value="1"/>
</dbReference>
<protein>
    <recommendedName>
        <fullName evidence="9">Endonuclease</fullName>
    </recommendedName>
</protein>
<evidence type="ECO:0000256" key="3">
    <source>
        <dbReference type="ARBA" id="ARBA00022759"/>
    </source>
</evidence>
<sequence length="273" mass="28940">MADTRSFARRFRASLIGLLVVPSLAAAWGPQGHRLVAALAWDELDPQVREQITALLEGETDPTLPGIANWADDLRGNDPDLGRRSARWHYVNIAGDGCAYDAATACAGGDCVVEAIRTQAAILGDRDQPLEARRQALKFVVHFVGDVHQPMHAGHGHDKGGNDLQVRMPDGTPGGKGSNLHRLWDSGLLNTAGLDDATYLAQLRALPLAVPVGTDAAAWAEASCDIVVRPGLYPVAGALIDDRYVSAWRPVAEAQLRRGGANLAALLNGTLGG</sequence>